<dbReference type="SUPFAM" id="SSF52467">
    <property type="entry name" value="DHS-like NAD/FAD-binding domain"/>
    <property type="match status" value="1"/>
</dbReference>
<evidence type="ECO:0008006" key="3">
    <source>
        <dbReference type="Google" id="ProtNLM"/>
    </source>
</evidence>
<dbReference type="RefSeq" id="WP_200242832.1">
    <property type="nucleotide sequence ID" value="NZ_NRRV01000108.1"/>
</dbReference>
<evidence type="ECO:0000313" key="1">
    <source>
        <dbReference type="EMBL" id="MBK1633700.1"/>
    </source>
</evidence>
<reference evidence="1 2" key="1">
    <citation type="journal article" date="2020" name="Microorganisms">
        <title>Osmotic Adaptation and Compatible Solute Biosynthesis of Phototrophic Bacteria as Revealed from Genome Analyses.</title>
        <authorList>
            <person name="Imhoff J.F."/>
            <person name="Rahn T."/>
            <person name="Kunzel S."/>
            <person name="Keller A."/>
            <person name="Neulinger S.C."/>
        </authorList>
    </citation>
    <scope>NUCLEOTIDE SEQUENCE [LARGE SCALE GENOMIC DNA]</scope>
    <source>
        <strain evidence="1 2">DSM 6210</strain>
    </source>
</reference>
<dbReference type="EMBL" id="NRRV01000108">
    <property type="protein sequence ID" value="MBK1633700.1"/>
    <property type="molecule type" value="Genomic_DNA"/>
</dbReference>
<comment type="caution">
    <text evidence="1">The sequence shown here is derived from an EMBL/GenBank/DDBJ whole genome shotgun (WGS) entry which is preliminary data.</text>
</comment>
<name>A0ABS1CP93_9GAMM</name>
<dbReference type="Proteomes" id="UP000748752">
    <property type="component" value="Unassembled WGS sequence"/>
</dbReference>
<organism evidence="1 2">
    <name type="scientific">Thiohalocapsa halophila</name>
    <dbReference type="NCBI Taxonomy" id="69359"/>
    <lineage>
        <taxon>Bacteria</taxon>
        <taxon>Pseudomonadati</taxon>
        <taxon>Pseudomonadota</taxon>
        <taxon>Gammaproteobacteria</taxon>
        <taxon>Chromatiales</taxon>
        <taxon>Chromatiaceae</taxon>
        <taxon>Thiohalocapsa</taxon>
    </lineage>
</organism>
<dbReference type="InterPro" id="IPR029035">
    <property type="entry name" value="DHS-like_NAD/FAD-binding_dom"/>
</dbReference>
<protein>
    <recommendedName>
        <fullName evidence="3">SIR2-like domain-containing protein</fullName>
    </recommendedName>
</protein>
<dbReference type="Pfam" id="PF13289">
    <property type="entry name" value="SIR2_2"/>
    <property type="match status" value="1"/>
</dbReference>
<proteinExistence type="predicted"/>
<keyword evidence="2" id="KW-1185">Reference proteome</keyword>
<accession>A0ABS1CP93</accession>
<gene>
    <name evidence="1" type="ORF">CKO31_23750</name>
</gene>
<evidence type="ECO:0000313" key="2">
    <source>
        <dbReference type="Proteomes" id="UP000748752"/>
    </source>
</evidence>
<sequence>MVAEKRYLLCLQAITQETDRSDYYDFLTAHFNNPGFQPGELHRIILALDSRLVITTNFDKIYERLCLSSSQEGYKVVNYYTDSLGDELRSDTRLIIKAHGTIDDIQRMVFTKSEYHSAKRNYPQFYTLLKSIFLTNTCMFIGCSLDDPDVLLVLEDVRITATSQRPHYALVLEGEHSTYALQDWTDAFNIRALEYGPSHDDLLIALQDLQSRVDEYRSINPQG</sequence>